<accession>A0A3P3VLF6</accession>
<keyword evidence="2" id="KW-0378">Hydrolase</keyword>
<dbReference type="InterPro" id="IPR000073">
    <property type="entry name" value="AB_hydrolase_1"/>
</dbReference>
<reference evidence="2 3" key="1">
    <citation type="submission" date="2018-08" db="EMBL/GenBank/DDBJ databases">
        <authorList>
            <person name="Khan S.A."/>
        </authorList>
    </citation>
    <scope>NUCLEOTIDE SEQUENCE [LARGE SCALE GENOMIC DNA]</scope>
    <source>
        <strain evidence="2 3">GTF-13</strain>
    </source>
</reference>
<dbReference type="AlphaFoldDB" id="A0A3P3VLF6"/>
<reference evidence="2 3" key="2">
    <citation type="submission" date="2018-12" db="EMBL/GenBank/DDBJ databases">
        <title>Simiduia agarivorans gen. nov., sp. nov., a marine, agarolytic bacterium isolated from shallow coastal water from Keelung, Taiwan.</title>
        <authorList>
            <person name="Shieh W.Y."/>
        </authorList>
    </citation>
    <scope>NUCLEOTIDE SEQUENCE [LARGE SCALE GENOMIC DNA]</scope>
    <source>
        <strain evidence="2 3">GTF-13</strain>
    </source>
</reference>
<dbReference type="PRINTS" id="PR00111">
    <property type="entry name" value="ABHYDROLASE"/>
</dbReference>
<dbReference type="Pfam" id="PF12697">
    <property type="entry name" value="Abhydrolase_6"/>
    <property type="match status" value="1"/>
</dbReference>
<dbReference type="Gene3D" id="3.40.50.1820">
    <property type="entry name" value="alpha/beta hydrolase"/>
    <property type="match status" value="1"/>
</dbReference>
<dbReference type="InterPro" id="IPR029058">
    <property type="entry name" value="AB_hydrolase_fold"/>
</dbReference>
<comment type="caution">
    <text evidence="2">The sequence shown here is derived from an EMBL/GenBank/DDBJ whole genome shotgun (WGS) entry which is preliminary data.</text>
</comment>
<dbReference type="PANTHER" id="PTHR43194:SF5">
    <property type="entry name" value="PIMELOYL-[ACYL-CARRIER PROTEIN] METHYL ESTER ESTERASE"/>
    <property type="match status" value="1"/>
</dbReference>
<organism evidence="2 3">
    <name type="scientific">Aestuariirhabdus litorea</name>
    <dbReference type="NCBI Taxonomy" id="2528527"/>
    <lineage>
        <taxon>Bacteria</taxon>
        <taxon>Pseudomonadati</taxon>
        <taxon>Pseudomonadota</taxon>
        <taxon>Gammaproteobacteria</taxon>
        <taxon>Oceanospirillales</taxon>
        <taxon>Aestuariirhabdaceae</taxon>
        <taxon>Aestuariirhabdus</taxon>
    </lineage>
</organism>
<proteinExistence type="predicted"/>
<name>A0A3P3VLF6_9GAMM</name>
<feature type="domain" description="AB hydrolase-1" evidence="1">
    <location>
        <begin position="11"/>
        <end position="235"/>
    </location>
</feature>
<evidence type="ECO:0000313" key="2">
    <source>
        <dbReference type="EMBL" id="RRJ83167.1"/>
    </source>
</evidence>
<dbReference type="GO" id="GO:0016787">
    <property type="term" value="F:hydrolase activity"/>
    <property type="evidence" value="ECO:0007669"/>
    <property type="project" value="UniProtKB-KW"/>
</dbReference>
<sequence length="256" mass="27417">MVVSKSLPVAVMIPGWSMPTTAFEPLRAALGCVESRVLSLPGYEAPVADPTLWQAPEALENALLEQIPDRPVVLVGWSLGGILALMLAARAPQRVAGVMLLTCNPCFVARDNWPGMAVETFDQFTHGVAESPALTLRRFQQLCCQGSPEARRQARWLREEVAFTGSQQVLLSSLALLGDDYRGLMDRVSQPLLALLAQEDGLVPVALAEQLGCEVSVIEDSGHLLLADQADTVAEHLKSLLERCACGAEGGDYGAA</sequence>
<dbReference type="EMBL" id="QWEZ01000002">
    <property type="protein sequence ID" value="RRJ83167.1"/>
    <property type="molecule type" value="Genomic_DNA"/>
</dbReference>
<evidence type="ECO:0000259" key="1">
    <source>
        <dbReference type="Pfam" id="PF12697"/>
    </source>
</evidence>
<dbReference type="Proteomes" id="UP000280792">
    <property type="component" value="Unassembled WGS sequence"/>
</dbReference>
<gene>
    <name evidence="2" type="ORF">D0544_15140</name>
</gene>
<dbReference type="PANTHER" id="PTHR43194">
    <property type="entry name" value="HYDROLASE ALPHA/BETA FOLD FAMILY"/>
    <property type="match status" value="1"/>
</dbReference>
<keyword evidence="3" id="KW-1185">Reference proteome</keyword>
<evidence type="ECO:0000313" key="3">
    <source>
        <dbReference type="Proteomes" id="UP000280792"/>
    </source>
</evidence>
<protein>
    <submittedName>
        <fullName evidence="2">Alpha/beta fold hydrolase</fullName>
    </submittedName>
</protein>
<dbReference type="SUPFAM" id="SSF53474">
    <property type="entry name" value="alpha/beta-Hydrolases"/>
    <property type="match status" value="1"/>
</dbReference>
<dbReference type="InterPro" id="IPR050228">
    <property type="entry name" value="Carboxylesterase_BioH"/>
</dbReference>